<dbReference type="Proteomes" id="UP001330184">
    <property type="component" value="Chromosome"/>
</dbReference>
<dbReference type="PROSITE" id="PS51257">
    <property type="entry name" value="PROKAR_LIPOPROTEIN"/>
    <property type="match status" value="1"/>
</dbReference>
<gene>
    <name evidence="1" type="ORF">MACH07_22840</name>
</gene>
<dbReference type="AlphaFoldDB" id="A0AA48KLS8"/>
<dbReference type="EMBL" id="AP027268">
    <property type="protein sequence ID" value="BDW93452.1"/>
    <property type="molecule type" value="Genomic_DNA"/>
</dbReference>
<name>A0AA48KLS8_9FLAO</name>
<reference evidence="1 2" key="1">
    <citation type="submission" date="2023-01" db="EMBL/GenBank/DDBJ databases">
        <title>Complete genome sequence of Muricauda aquimarina strain IFOP_LL357.</title>
        <authorList>
            <person name="Gajardo G."/>
            <person name="Ueki S."/>
            <person name="Maruyama F."/>
        </authorList>
    </citation>
    <scope>NUCLEOTIDE SEQUENCE [LARGE SCALE GENOMIC DNA]</scope>
    <source>
        <strain evidence="1 2">IFOP_LL357</strain>
    </source>
</reference>
<organism evidence="1 2">
    <name type="scientific">Flagellimonas marinaquae</name>
    <dbReference type="NCBI Taxonomy" id="254955"/>
    <lineage>
        <taxon>Bacteria</taxon>
        <taxon>Pseudomonadati</taxon>
        <taxon>Bacteroidota</taxon>
        <taxon>Flavobacteriia</taxon>
        <taxon>Flavobacteriales</taxon>
        <taxon>Flavobacteriaceae</taxon>
        <taxon>Flagellimonas</taxon>
    </lineage>
</organism>
<accession>A0AA48KLS8</accession>
<proteinExistence type="predicted"/>
<evidence type="ECO:0008006" key="3">
    <source>
        <dbReference type="Google" id="ProtNLM"/>
    </source>
</evidence>
<evidence type="ECO:0000313" key="1">
    <source>
        <dbReference type="EMBL" id="BDW93452.1"/>
    </source>
</evidence>
<sequence>MGSSTWKYMTLFLFSLVFLACGSKSFNTKDEMVSYLQEADNGYHFKKSIKGIDFSLTYRPTDLMVSQLMDETPEPTRVEKLRREYGQYLYFNLGMSSNGKELLIQKAQNRAEYGAKVHQLSFGMADKVILTDQKRDTLPLLDYTYPRMYGMGRSTNLLLVYKKEYEAMQQDHLFLTVKDLGYGTGEVTFKIDTKKLKNQPQLKV</sequence>
<keyword evidence="2" id="KW-1185">Reference proteome</keyword>
<protein>
    <recommendedName>
        <fullName evidence="3">Lipoprotein</fullName>
    </recommendedName>
</protein>
<dbReference type="RefSeq" id="WP_338193977.1">
    <property type="nucleotide sequence ID" value="NZ_AP027268.1"/>
</dbReference>
<evidence type="ECO:0000313" key="2">
    <source>
        <dbReference type="Proteomes" id="UP001330184"/>
    </source>
</evidence>